<dbReference type="RefSeq" id="WP_057917856.1">
    <property type="nucleotide sequence ID" value="NZ_CP011129.1"/>
</dbReference>
<feature type="binding site" evidence="3">
    <location>
        <begin position="802"/>
        <end position="804"/>
    </location>
    <ligand>
        <name>substrate</name>
    </ligand>
</feature>
<dbReference type="Proteomes" id="UP000060787">
    <property type="component" value="Chromosome"/>
</dbReference>
<dbReference type="GO" id="GO:0004553">
    <property type="term" value="F:hydrolase activity, hydrolyzing O-glycosyl compounds"/>
    <property type="evidence" value="ECO:0007669"/>
    <property type="project" value="TreeGrafter"/>
</dbReference>
<dbReference type="InterPro" id="IPR037018">
    <property type="entry name" value="GH65_N"/>
</dbReference>
<dbReference type="InterPro" id="IPR005194">
    <property type="entry name" value="Glyco_hydro_65_C"/>
</dbReference>
<dbReference type="SUPFAM" id="SSF48208">
    <property type="entry name" value="Six-hairpin glycosidases"/>
    <property type="match status" value="1"/>
</dbReference>
<dbReference type="InterPro" id="IPR010976">
    <property type="entry name" value="B-phosphoglucomutase_hydrolase"/>
</dbReference>
<dbReference type="SUPFAM" id="SSF56784">
    <property type="entry name" value="HAD-like"/>
    <property type="match status" value="1"/>
</dbReference>
<evidence type="ECO:0000256" key="4">
    <source>
        <dbReference type="PIRSR" id="PIRSR610972-3"/>
    </source>
</evidence>
<keyword evidence="9" id="KW-0413">Isomerase</keyword>
<dbReference type="EC" id="5.4.2.6" evidence="9"/>
<feature type="binding site" evidence="3">
    <location>
        <position position="869"/>
    </location>
    <ligand>
        <name>substrate</name>
    </ligand>
</feature>
<feature type="site" description="Important for catalytic activity and assists the phosphoryl transfer reaction to Asp8 by balancing charge and orienting the reacting groups" evidence="5">
    <location>
        <position position="907"/>
    </location>
</feature>
<dbReference type="eggNOG" id="COG0637">
    <property type="taxonomic scope" value="Bacteria"/>
</dbReference>
<keyword evidence="10" id="KW-1185">Reference proteome</keyword>
<keyword evidence="4" id="KW-0479">Metal-binding</keyword>
<dbReference type="InterPro" id="IPR006439">
    <property type="entry name" value="HAD-SF_hydro_IA"/>
</dbReference>
<feature type="active site" description="Proton donor/acceptor" evidence="2">
    <location>
        <position position="804"/>
    </location>
</feature>
<dbReference type="Gene3D" id="2.70.98.40">
    <property type="entry name" value="Glycoside hydrolase, family 65, N-terminal domain"/>
    <property type="match status" value="1"/>
</dbReference>
<dbReference type="NCBIfam" id="TIGR01509">
    <property type="entry name" value="HAD-SF-IA-v3"/>
    <property type="match status" value="1"/>
</dbReference>
<dbReference type="InterPro" id="IPR023214">
    <property type="entry name" value="HAD_sf"/>
</dbReference>
<sequence>MIQPQAAPHLPPASAQADAWRLRQDRFDPSQRRRDETLFALANGSLGVRGGFEEADGGSDASFLASVYEKHPIHYHERFPGFARSTDTRLPVADGQRIAVWLGDQRLDIDLAQWLGFERELDLRSGRLSRRLRLRTAQGQTLEIHAERVLPFDAATSGVDLLAIRYRVESIDYSGPLRLASAIECGHQAAEQGDDPRIGVAVSEGLRLLSAQADELGAHVLQSTRHSNLRVACAQAHRLDDGLGFGSAERADEHVLQRYDGALQPGASLTLEKFVAYASGSGSEDSELVERATHKVARAVAAGFDALAAQQAAALAEFWDGAELSIDGDASAEQALRFNLFHLLQSAGRDGVNGTAAKGLTGEGYEGHYFWDTEAFMLPVMVYTAPEVARAMLHARYLALEPARRHAREMNHPRGALFPWRTITGGECSAHYPSGSAAYHINAAVAYAVGLYLDATGDIDFLLESGAEVLFETARIWPQIGHFNPRRGGAFCIHEVTGPDEYTALVDNNFYTNRMAQQHLLRAVQVWQRLQSERPQQAAALAARLQLDAHEVDTWCRAGETMFLHYDEALGIYAQDDTFLDKPRWPFPKHEGEHRPLLLDFHPLTLYRHQVCKQADVIMALVLAGDGIPAEVKRRSFDYYEAVTTHDSTLSASVFGILASEVGHAEQAAKYFAENLRVDLDDLHGNTDHGVHMAALAGTWLGLVSGFAGLRAVDGALHFAPTLPSGWNGYGFGLRWQGRRLRLRVSRDGVEYSLFEGEPLAIAHEGRRVELSRNASLRAPLAAPGGPAPRAFPRPARALIFDLDGVLTDTAQTHYRAWKRMADEEGFPFDEQVNELLKGVDRMASLDIILRHAGRVLGRDEKLALAERKNAYYVEAIQEVTPKDLFAGVERLLERARARGLKLGLASASRNAGALLERLGIADRFDYIADSARIARAKPDPEIFLTVAAALGVPPSHCIGVEDAAAGVVAIKSAGMAAVGIGDALALARADACLPDVASFDLDAFVLP</sequence>
<dbReference type="SFLD" id="SFLDG01135">
    <property type="entry name" value="C1.5.6:_HAD__Beta-PGM__Phospha"/>
    <property type="match status" value="1"/>
</dbReference>
<feature type="domain" description="Glycoside hydrolase family 65 C-terminal" evidence="7">
    <location>
        <begin position="710"/>
        <end position="771"/>
    </location>
</feature>
<dbReference type="InterPro" id="IPR036412">
    <property type="entry name" value="HAD-like_sf"/>
</dbReference>
<feature type="domain" description="Glycoside hydrolase family 65 N-terminal" evidence="8">
    <location>
        <begin position="24"/>
        <end position="279"/>
    </location>
</feature>
<dbReference type="InterPro" id="IPR012341">
    <property type="entry name" value="6hp_glycosidase-like_sf"/>
</dbReference>
<comment type="similarity">
    <text evidence="1">Belongs to the HAD-like hydrolase superfamily. CbbY/CbbZ/Gph/YieH family.</text>
</comment>
<dbReference type="EMBL" id="CP011129">
    <property type="protein sequence ID" value="ALN80588.1"/>
    <property type="molecule type" value="Genomic_DNA"/>
</dbReference>
<feature type="binding site" evidence="3">
    <location>
        <position position="845"/>
    </location>
    <ligand>
        <name>substrate</name>
    </ligand>
</feature>
<dbReference type="InterPro" id="IPR010972">
    <property type="entry name" value="Beta-PGM"/>
</dbReference>
<feature type="domain" description="Glycoside hydrolase family 65 central catalytic" evidence="6">
    <location>
        <begin position="337"/>
        <end position="700"/>
    </location>
</feature>
<dbReference type="eggNOG" id="COG1554">
    <property type="taxonomic scope" value="Bacteria"/>
</dbReference>
<comment type="cofactor">
    <cofactor evidence="4">
        <name>Mg(2+)</name>
        <dbReference type="ChEBI" id="CHEBI:18420"/>
    </cofactor>
    <text evidence="4">Binds 2 magnesium ions per subunit.</text>
</comment>
<dbReference type="Pfam" id="PF00702">
    <property type="entry name" value="Hydrolase"/>
    <property type="match status" value="1"/>
</dbReference>
<dbReference type="NCBIfam" id="TIGR01990">
    <property type="entry name" value="bPGM"/>
    <property type="match status" value="1"/>
</dbReference>
<feature type="binding site" evidence="4">
    <location>
        <position position="802"/>
    </location>
    <ligand>
        <name>Mg(2+)</name>
        <dbReference type="ChEBI" id="CHEBI:18420"/>
    </ligand>
</feature>
<dbReference type="PRINTS" id="PR00413">
    <property type="entry name" value="HADHALOGNASE"/>
</dbReference>
<dbReference type="Pfam" id="PF03636">
    <property type="entry name" value="Glyco_hydro_65N"/>
    <property type="match status" value="1"/>
</dbReference>
<dbReference type="InterPro" id="IPR023198">
    <property type="entry name" value="PGP-like_dom2"/>
</dbReference>
<evidence type="ECO:0000259" key="6">
    <source>
        <dbReference type="Pfam" id="PF03632"/>
    </source>
</evidence>
<feature type="binding site" evidence="4">
    <location>
        <position position="804"/>
    </location>
    <ligand>
        <name>Mg(2+)</name>
        <dbReference type="ChEBI" id="CHEBI:18420"/>
    </ligand>
</feature>
<dbReference type="PATRIC" id="fig|84531.8.peg.2467"/>
<evidence type="ECO:0000256" key="5">
    <source>
        <dbReference type="PIRSR" id="PIRSR610972-4"/>
    </source>
</evidence>
<dbReference type="GO" id="GO:0008801">
    <property type="term" value="F:beta-phosphoglucomutase activity"/>
    <property type="evidence" value="ECO:0007669"/>
    <property type="project" value="UniProtKB-EC"/>
</dbReference>
<dbReference type="InterPro" id="IPR005196">
    <property type="entry name" value="Glyco_hydro_65_N"/>
</dbReference>
<dbReference type="GO" id="GO:0016757">
    <property type="term" value="F:glycosyltransferase activity"/>
    <property type="evidence" value="ECO:0007669"/>
    <property type="project" value="UniProtKB-ARBA"/>
</dbReference>
<dbReference type="SFLD" id="SFLDG01129">
    <property type="entry name" value="C1.5:_HAD__Beta-PGM__Phosphata"/>
    <property type="match status" value="1"/>
</dbReference>
<dbReference type="InterPro" id="IPR005195">
    <property type="entry name" value="Glyco_hydro_65_M"/>
</dbReference>
<dbReference type="Gene3D" id="1.50.10.10">
    <property type="match status" value="1"/>
</dbReference>
<dbReference type="CDD" id="cd02598">
    <property type="entry name" value="HAD_BPGM"/>
    <property type="match status" value="1"/>
</dbReference>
<evidence type="ECO:0000256" key="2">
    <source>
        <dbReference type="PIRSR" id="PIRSR610972-1"/>
    </source>
</evidence>
<feature type="binding site" evidence="3">
    <location>
        <begin position="837"/>
        <end position="842"/>
    </location>
    <ligand>
        <name>substrate</name>
    </ligand>
</feature>
<dbReference type="NCBIfam" id="TIGR02009">
    <property type="entry name" value="PGMB-YQAB-SF"/>
    <property type="match status" value="1"/>
</dbReference>
<dbReference type="Gene3D" id="1.10.150.240">
    <property type="entry name" value="Putative phosphatase, domain 2"/>
    <property type="match status" value="1"/>
</dbReference>
<dbReference type="SFLD" id="SFLDS00003">
    <property type="entry name" value="Haloacid_Dehalogenase"/>
    <property type="match status" value="1"/>
</dbReference>
<protein>
    <submittedName>
        <fullName evidence="9">Beta-phosphoglucomutase</fullName>
        <ecNumber evidence="9">5.4.2.6</ecNumber>
    </submittedName>
</protein>
<dbReference type="Pfam" id="PF03632">
    <property type="entry name" value="Glyco_hydro_65m"/>
    <property type="match status" value="1"/>
</dbReference>
<organism evidence="9 10">
    <name type="scientific">Lysobacter antibioticus</name>
    <dbReference type="NCBI Taxonomy" id="84531"/>
    <lineage>
        <taxon>Bacteria</taxon>
        <taxon>Pseudomonadati</taxon>
        <taxon>Pseudomonadota</taxon>
        <taxon>Gammaproteobacteria</taxon>
        <taxon>Lysobacterales</taxon>
        <taxon>Lysobacteraceae</taxon>
        <taxon>Lysobacter</taxon>
    </lineage>
</organism>
<feature type="binding site" evidence="4">
    <location>
        <position position="963"/>
    </location>
    <ligand>
        <name>Mg(2+)</name>
        <dbReference type="ChEBI" id="CHEBI:18420"/>
    </ligand>
</feature>
<proteinExistence type="inferred from homology"/>
<feature type="binding site" evidence="4">
    <location>
        <position position="962"/>
    </location>
    <ligand>
        <name>Mg(2+)</name>
        <dbReference type="ChEBI" id="CHEBI:18420"/>
    </ligand>
</feature>
<evidence type="ECO:0000259" key="7">
    <source>
        <dbReference type="Pfam" id="PF03633"/>
    </source>
</evidence>
<feature type="active site" description="Nucleophile" evidence="2">
    <location>
        <position position="802"/>
    </location>
</feature>
<dbReference type="KEGG" id="lab:LA76x_2458"/>
<keyword evidence="4" id="KW-0460">Magnesium</keyword>
<gene>
    <name evidence="9" type="primary">pgmB</name>
    <name evidence="9" type="ORF">LA76x_2458</name>
</gene>
<feature type="binding site" evidence="3">
    <location>
        <position position="818"/>
    </location>
    <ligand>
        <name>substrate</name>
    </ligand>
</feature>
<dbReference type="GO" id="GO:0030246">
    <property type="term" value="F:carbohydrate binding"/>
    <property type="evidence" value="ECO:0007669"/>
    <property type="project" value="InterPro"/>
</dbReference>
<dbReference type="Pfam" id="PF03633">
    <property type="entry name" value="Glyco_hydro_65C"/>
    <property type="match status" value="1"/>
</dbReference>
<dbReference type="GO" id="GO:0005975">
    <property type="term" value="P:carbohydrate metabolic process"/>
    <property type="evidence" value="ECO:0007669"/>
    <property type="project" value="InterPro"/>
</dbReference>
<feature type="binding site" evidence="3">
    <location>
        <position position="938"/>
    </location>
    <ligand>
        <name>substrate</name>
    </ligand>
</feature>
<name>A0A0S2FAN6_LYSAN</name>
<evidence type="ECO:0000256" key="1">
    <source>
        <dbReference type="ARBA" id="ARBA00006171"/>
    </source>
</evidence>
<dbReference type="AlphaFoldDB" id="A0A0S2FAN6"/>
<evidence type="ECO:0000313" key="9">
    <source>
        <dbReference type="EMBL" id="ALN80588.1"/>
    </source>
</evidence>
<dbReference type="SUPFAM" id="SSF74650">
    <property type="entry name" value="Galactose mutarotase-like"/>
    <property type="match status" value="1"/>
</dbReference>
<dbReference type="Gene3D" id="2.60.420.10">
    <property type="entry name" value="Maltose phosphorylase, domain 3"/>
    <property type="match status" value="1"/>
</dbReference>
<dbReference type="PANTHER" id="PTHR11051">
    <property type="entry name" value="GLYCOSYL HYDROLASE-RELATED"/>
    <property type="match status" value="1"/>
</dbReference>
<feature type="binding site" evidence="3">
    <location>
        <begin position="907"/>
        <end position="911"/>
    </location>
    <ligand>
        <name>substrate</name>
    </ligand>
</feature>
<reference evidence="9 10" key="1">
    <citation type="journal article" date="2015" name="BMC Genomics">
        <title>Comparative genomics and metabolic profiling of the genus Lysobacter.</title>
        <authorList>
            <person name="de Bruijn I."/>
            <person name="Cheng X."/>
            <person name="de Jager V."/>
            <person name="Exposito R.G."/>
            <person name="Watrous J."/>
            <person name="Patel N."/>
            <person name="Postma J."/>
            <person name="Dorrestein P.C."/>
            <person name="Kobayashi D."/>
            <person name="Raaijmakers J.M."/>
        </authorList>
    </citation>
    <scope>NUCLEOTIDE SEQUENCE [LARGE SCALE GENOMIC DNA]</scope>
    <source>
        <strain evidence="9 10">76</strain>
    </source>
</reference>
<evidence type="ECO:0000313" key="10">
    <source>
        <dbReference type="Proteomes" id="UP000060787"/>
    </source>
</evidence>
<feature type="site" description="Important for catalytic activity and assists the phosphoryl transfer reaction to Asp8 by balancing charge and orienting the reacting groups" evidence="5">
    <location>
        <position position="938"/>
    </location>
</feature>
<evidence type="ECO:0000259" key="8">
    <source>
        <dbReference type="Pfam" id="PF03636"/>
    </source>
</evidence>
<dbReference type="GO" id="GO:0000287">
    <property type="term" value="F:magnesium ion binding"/>
    <property type="evidence" value="ECO:0007669"/>
    <property type="project" value="InterPro"/>
</dbReference>
<dbReference type="PANTHER" id="PTHR11051:SF8">
    <property type="entry name" value="PROTEIN-GLUCOSYLGALACTOSYLHYDROXYLYSINE GLUCOSIDASE"/>
    <property type="match status" value="1"/>
</dbReference>
<dbReference type="STRING" id="84531.LA76x_2458"/>
<dbReference type="InterPro" id="IPR008928">
    <property type="entry name" value="6-hairpin_glycosidase_sf"/>
</dbReference>
<dbReference type="InterPro" id="IPR011013">
    <property type="entry name" value="Gal_mutarotase_sf_dom"/>
</dbReference>
<evidence type="ECO:0000256" key="3">
    <source>
        <dbReference type="PIRSR" id="PIRSR610972-2"/>
    </source>
</evidence>
<accession>A0A0S2FAN6</accession>
<dbReference type="Gene3D" id="3.40.50.1000">
    <property type="entry name" value="HAD superfamily/HAD-like"/>
    <property type="match status" value="1"/>
</dbReference>